<dbReference type="InterPro" id="IPR036396">
    <property type="entry name" value="Cyt_P450_sf"/>
</dbReference>
<dbReference type="Pfam" id="PF00067">
    <property type="entry name" value="p450"/>
    <property type="match status" value="1"/>
</dbReference>
<protein>
    <submittedName>
        <fullName evidence="1">Uncharacterized protein</fullName>
    </submittedName>
</protein>
<accession>A0A166QGG5</accession>
<dbReference type="GO" id="GO:0020037">
    <property type="term" value="F:heme binding"/>
    <property type="evidence" value="ECO:0007669"/>
    <property type="project" value="InterPro"/>
</dbReference>
<dbReference type="InterPro" id="IPR001128">
    <property type="entry name" value="Cyt_P450"/>
</dbReference>
<name>A0A166QGG5_9AGAM</name>
<dbReference type="SUPFAM" id="SSF48264">
    <property type="entry name" value="Cytochrome P450"/>
    <property type="match status" value="1"/>
</dbReference>
<keyword evidence="2" id="KW-1185">Reference proteome</keyword>
<reference evidence="1 2" key="1">
    <citation type="journal article" date="2016" name="Mol. Biol. Evol.">
        <title>Comparative Genomics of Early-Diverging Mushroom-Forming Fungi Provides Insights into the Origins of Lignocellulose Decay Capabilities.</title>
        <authorList>
            <person name="Nagy L.G."/>
            <person name="Riley R."/>
            <person name="Tritt A."/>
            <person name="Adam C."/>
            <person name="Daum C."/>
            <person name="Floudas D."/>
            <person name="Sun H."/>
            <person name="Yadav J.S."/>
            <person name="Pangilinan J."/>
            <person name="Larsson K.H."/>
            <person name="Matsuura K."/>
            <person name="Barry K."/>
            <person name="Labutti K."/>
            <person name="Kuo R."/>
            <person name="Ohm R.A."/>
            <person name="Bhattacharya S.S."/>
            <person name="Shirouzu T."/>
            <person name="Yoshinaga Y."/>
            <person name="Martin F.M."/>
            <person name="Grigoriev I.V."/>
            <person name="Hibbett D.S."/>
        </authorList>
    </citation>
    <scope>NUCLEOTIDE SEQUENCE [LARGE SCALE GENOMIC DNA]</scope>
    <source>
        <strain evidence="1 2">CBS 109695</strain>
    </source>
</reference>
<dbReference type="GO" id="GO:0016705">
    <property type="term" value="F:oxidoreductase activity, acting on paired donors, with incorporation or reduction of molecular oxygen"/>
    <property type="evidence" value="ECO:0007669"/>
    <property type="project" value="InterPro"/>
</dbReference>
<evidence type="ECO:0000313" key="2">
    <source>
        <dbReference type="Proteomes" id="UP000076532"/>
    </source>
</evidence>
<dbReference type="EMBL" id="KV417510">
    <property type="protein sequence ID" value="KZP27122.1"/>
    <property type="molecule type" value="Genomic_DNA"/>
</dbReference>
<dbReference type="GO" id="GO:0004497">
    <property type="term" value="F:monooxygenase activity"/>
    <property type="evidence" value="ECO:0007669"/>
    <property type="project" value="InterPro"/>
</dbReference>
<proteinExistence type="predicted"/>
<dbReference type="Gene3D" id="1.10.630.10">
    <property type="entry name" value="Cytochrome P450"/>
    <property type="match status" value="1"/>
</dbReference>
<evidence type="ECO:0000313" key="1">
    <source>
        <dbReference type="EMBL" id="KZP27122.1"/>
    </source>
</evidence>
<organism evidence="1 2">
    <name type="scientific">Athelia psychrophila</name>
    <dbReference type="NCBI Taxonomy" id="1759441"/>
    <lineage>
        <taxon>Eukaryota</taxon>
        <taxon>Fungi</taxon>
        <taxon>Dikarya</taxon>
        <taxon>Basidiomycota</taxon>
        <taxon>Agaricomycotina</taxon>
        <taxon>Agaricomycetes</taxon>
        <taxon>Agaricomycetidae</taxon>
        <taxon>Atheliales</taxon>
        <taxon>Atheliaceae</taxon>
        <taxon>Athelia</taxon>
    </lineage>
</organism>
<sequence>MNQGVLPYRVKFLSDGCSCYRPGHTKIHCHHASVPDPFIRNLQQHCPLRILRCRPLHPPLRHIQAFLLLSGTSPVRGTPPYPTLGSSGMSRVYGSPRPSRRPVARVGPNKVVFEDASSGKNAYSLHQFGKTAVYKAVQTIYAPHYASNHLAFFQPEIHGFTHGLVKACIDPRQRNASPFAPAEMSRSPGIVAKLQAELDASIPEPLAIPDIRVLQHLPYLSPLIQDGLRVHGAVPSLPERVIPSHLQKQLGPCTRDPTAFPPALTFLPDPDRWLSAIEDQLAQIQAHFMPFPMGSWIWGNHARDDDDASLGTLRSMRRKG</sequence>
<dbReference type="Proteomes" id="UP000076532">
    <property type="component" value="Unassembled WGS sequence"/>
</dbReference>
<dbReference type="AlphaFoldDB" id="A0A166QGG5"/>
<dbReference type="STRING" id="436010.A0A166QGG5"/>
<gene>
    <name evidence="1" type="ORF">FIBSPDRAFT_948779</name>
</gene>
<dbReference type="GO" id="GO:0005506">
    <property type="term" value="F:iron ion binding"/>
    <property type="evidence" value="ECO:0007669"/>
    <property type="project" value="InterPro"/>
</dbReference>
<dbReference type="OrthoDB" id="1844152at2759"/>